<organism evidence="2 3">
    <name type="scientific">Gossypium davidsonii</name>
    <name type="common">Davidson's cotton</name>
    <name type="synonym">Gossypium klotzschianum subsp. davidsonii</name>
    <dbReference type="NCBI Taxonomy" id="34287"/>
    <lineage>
        <taxon>Eukaryota</taxon>
        <taxon>Viridiplantae</taxon>
        <taxon>Streptophyta</taxon>
        <taxon>Embryophyta</taxon>
        <taxon>Tracheophyta</taxon>
        <taxon>Spermatophyta</taxon>
        <taxon>Magnoliopsida</taxon>
        <taxon>eudicotyledons</taxon>
        <taxon>Gunneridae</taxon>
        <taxon>Pentapetalae</taxon>
        <taxon>rosids</taxon>
        <taxon>malvids</taxon>
        <taxon>Malvales</taxon>
        <taxon>Malvaceae</taxon>
        <taxon>Malvoideae</taxon>
        <taxon>Gossypium</taxon>
    </lineage>
</organism>
<protein>
    <recommendedName>
        <fullName evidence="1">DUF4283 domain-containing protein</fullName>
    </recommendedName>
</protein>
<proteinExistence type="predicted"/>
<evidence type="ECO:0000313" key="2">
    <source>
        <dbReference type="EMBL" id="MBA0610801.1"/>
    </source>
</evidence>
<keyword evidence="3" id="KW-1185">Reference proteome</keyword>
<dbReference type="PANTHER" id="PTHR31286">
    <property type="entry name" value="GLYCINE-RICH CELL WALL STRUCTURAL PROTEIN 1.8-LIKE"/>
    <property type="match status" value="1"/>
</dbReference>
<comment type="caution">
    <text evidence="2">The sequence shown here is derived from an EMBL/GenBank/DDBJ whole genome shotgun (WGS) entry which is preliminary data.</text>
</comment>
<accession>A0A7J8RAI8</accession>
<dbReference type="InterPro" id="IPR025558">
    <property type="entry name" value="DUF4283"/>
</dbReference>
<dbReference type="Proteomes" id="UP000593561">
    <property type="component" value="Unassembled WGS sequence"/>
</dbReference>
<evidence type="ECO:0000259" key="1">
    <source>
        <dbReference type="Pfam" id="PF14111"/>
    </source>
</evidence>
<sequence>MAKNWKDYLLPWPEERGLERLERVTTTDTSLCLVKTFLTATVIQFQTIHTTLATLWHPHGRISISDLGEKGYLFEFYYAIDINRVIDGNPWTFNKHILVLYKQKSGEDPLRVPLYSVNYWVQIHDLMMGLMSESMARYRWLQVVAFGKRKILRGANDDRASTILGIKLDCHTNEVRDIDEVTHPHDLTMVEDFPMVLGEGKKRPHTSRLIEEARHCQSWDLLCRLSSRDPTPWLVIGDFNEIVFFHGKQGGRLHGERGMEAFWLTLDDYDLSNLGFKGRVYM</sequence>
<dbReference type="PANTHER" id="PTHR31286:SF153">
    <property type="entry name" value="DUF4283 DOMAIN PROTEIN"/>
    <property type="match status" value="1"/>
</dbReference>
<dbReference type="EMBL" id="JABFAC010000004">
    <property type="protein sequence ID" value="MBA0610801.1"/>
    <property type="molecule type" value="Genomic_DNA"/>
</dbReference>
<name>A0A7J8RAI8_GOSDV</name>
<evidence type="ECO:0000313" key="3">
    <source>
        <dbReference type="Proteomes" id="UP000593561"/>
    </source>
</evidence>
<feature type="domain" description="DUF4283" evidence="1">
    <location>
        <begin position="30"/>
        <end position="107"/>
    </location>
</feature>
<dbReference type="InterPro" id="IPR040256">
    <property type="entry name" value="At4g02000-like"/>
</dbReference>
<reference evidence="2 3" key="1">
    <citation type="journal article" date="2019" name="Genome Biol. Evol.">
        <title>Insights into the evolution of the New World diploid cottons (Gossypium, subgenus Houzingenia) based on genome sequencing.</title>
        <authorList>
            <person name="Grover C.E."/>
            <person name="Arick M.A. 2nd"/>
            <person name="Thrash A."/>
            <person name="Conover J.L."/>
            <person name="Sanders W.S."/>
            <person name="Peterson D.G."/>
            <person name="Frelichowski J.E."/>
            <person name="Scheffler J.A."/>
            <person name="Scheffler B.E."/>
            <person name="Wendel J.F."/>
        </authorList>
    </citation>
    <scope>NUCLEOTIDE SEQUENCE [LARGE SCALE GENOMIC DNA]</scope>
    <source>
        <strain evidence="2">27</strain>
        <tissue evidence="2">Leaf</tissue>
    </source>
</reference>
<gene>
    <name evidence="2" type="ORF">Godav_011583</name>
</gene>
<dbReference type="AlphaFoldDB" id="A0A7J8RAI8"/>
<dbReference type="Pfam" id="PF14111">
    <property type="entry name" value="DUF4283"/>
    <property type="match status" value="1"/>
</dbReference>